<dbReference type="Gene3D" id="3.40.50.620">
    <property type="entry name" value="HUPs"/>
    <property type="match status" value="2"/>
</dbReference>
<dbReference type="EMBL" id="BMMS01000010">
    <property type="protein sequence ID" value="GGO87401.1"/>
    <property type="molecule type" value="Genomic_DNA"/>
</dbReference>
<dbReference type="Proteomes" id="UP000641932">
    <property type="component" value="Unassembled WGS sequence"/>
</dbReference>
<dbReference type="AlphaFoldDB" id="A0A917ZMU1"/>
<dbReference type="InterPro" id="IPR006015">
    <property type="entry name" value="Universal_stress_UspA"/>
</dbReference>
<gene>
    <name evidence="3" type="ORF">GCM10012280_25750</name>
</gene>
<sequence>MVRPVIAGVDGSPESLAAAEWAGREAARDGLPLRLLCAGEPPEAEAPSPRGAEARRRWAEDRLLAVREHLAEHHPGLETEVEQVRDLPAPALLNAARDARMVVLGSRGLSGFTGFLLGSVGLAVVAGSPAPVVLVRAGEDAHVVERGIVVLGLDLRHDGGARIDFAFRAAAARGAVLRVVHGWNPRLAYGYAAEPLPRELEAELEAREVRSVAEAVRPGRAAFPDVPVVEQVAPDNPAQLLVAAAAAADLLVVGRREHRSALGPRMGHVTHAVLHHAACPVAVVPHD</sequence>
<dbReference type="PRINTS" id="PR01438">
    <property type="entry name" value="UNVRSLSTRESS"/>
</dbReference>
<dbReference type="InterPro" id="IPR006016">
    <property type="entry name" value="UspA"/>
</dbReference>
<feature type="domain" description="UspA" evidence="2">
    <location>
        <begin position="149"/>
        <end position="285"/>
    </location>
</feature>
<keyword evidence="4" id="KW-1185">Reference proteome</keyword>
<name>A0A917ZMU1_9ACTN</name>
<evidence type="ECO:0000256" key="1">
    <source>
        <dbReference type="ARBA" id="ARBA00008791"/>
    </source>
</evidence>
<dbReference type="PANTHER" id="PTHR46268">
    <property type="entry name" value="STRESS RESPONSE PROTEIN NHAX"/>
    <property type="match status" value="1"/>
</dbReference>
<evidence type="ECO:0000313" key="4">
    <source>
        <dbReference type="Proteomes" id="UP000641932"/>
    </source>
</evidence>
<reference evidence="3" key="2">
    <citation type="submission" date="2020-09" db="EMBL/GenBank/DDBJ databases">
        <authorList>
            <person name="Sun Q."/>
            <person name="Zhou Y."/>
        </authorList>
    </citation>
    <scope>NUCLEOTIDE SEQUENCE</scope>
    <source>
        <strain evidence="3">CGMCC 4.7201</strain>
    </source>
</reference>
<dbReference type="PANTHER" id="PTHR46268:SF6">
    <property type="entry name" value="UNIVERSAL STRESS PROTEIN UP12"/>
    <property type="match status" value="1"/>
</dbReference>
<evidence type="ECO:0000313" key="3">
    <source>
        <dbReference type="EMBL" id="GGO87401.1"/>
    </source>
</evidence>
<dbReference type="SUPFAM" id="SSF52402">
    <property type="entry name" value="Adenine nucleotide alpha hydrolases-like"/>
    <property type="match status" value="2"/>
</dbReference>
<protein>
    <submittedName>
        <fullName evidence="3">Universal stress protein</fullName>
    </submittedName>
</protein>
<reference evidence="3" key="1">
    <citation type="journal article" date="2014" name="Int. J. Syst. Evol. Microbiol.">
        <title>Complete genome sequence of Corynebacterium casei LMG S-19264T (=DSM 44701T), isolated from a smear-ripened cheese.</title>
        <authorList>
            <consortium name="US DOE Joint Genome Institute (JGI-PGF)"/>
            <person name="Walter F."/>
            <person name="Albersmeier A."/>
            <person name="Kalinowski J."/>
            <person name="Ruckert C."/>
        </authorList>
    </citation>
    <scope>NUCLEOTIDE SEQUENCE</scope>
    <source>
        <strain evidence="3">CGMCC 4.7201</strain>
    </source>
</reference>
<evidence type="ECO:0000259" key="2">
    <source>
        <dbReference type="Pfam" id="PF00582"/>
    </source>
</evidence>
<organism evidence="3 4">
    <name type="scientific">Wenjunlia tyrosinilytica</name>
    <dbReference type="NCBI Taxonomy" id="1544741"/>
    <lineage>
        <taxon>Bacteria</taxon>
        <taxon>Bacillati</taxon>
        <taxon>Actinomycetota</taxon>
        <taxon>Actinomycetes</taxon>
        <taxon>Kitasatosporales</taxon>
        <taxon>Streptomycetaceae</taxon>
        <taxon>Wenjunlia</taxon>
    </lineage>
</organism>
<dbReference type="InterPro" id="IPR014729">
    <property type="entry name" value="Rossmann-like_a/b/a_fold"/>
</dbReference>
<comment type="caution">
    <text evidence="3">The sequence shown here is derived from an EMBL/GenBank/DDBJ whole genome shotgun (WGS) entry which is preliminary data.</text>
</comment>
<dbReference type="Pfam" id="PF00582">
    <property type="entry name" value="Usp"/>
    <property type="match status" value="2"/>
</dbReference>
<proteinExistence type="inferred from homology"/>
<dbReference type="RefSeq" id="WP_189131762.1">
    <property type="nucleotide sequence ID" value="NZ_BMMS01000010.1"/>
</dbReference>
<accession>A0A917ZMU1</accession>
<feature type="domain" description="UspA" evidence="2">
    <location>
        <begin position="1"/>
        <end position="136"/>
    </location>
</feature>
<comment type="similarity">
    <text evidence="1">Belongs to the universal stress protein A family.</text>
</comment>